<keyword evidence="5 7" id="KW-1133">Transmembrane helix</keyword>
<comment type="subcellular location">
    <subcellularLocation>
        <location evidence="1 7">Cell membrane</location>
        <topology evidence="1 7">Multi-pass membrane protein</topology>
    </subcellularLocation>
</comment>
<keyword evidence="10" id="KW-1185">Reference proteome</keyword>
<proteinExistence type="inferred from homology"/>
<feature type="transmembrane region" description="Helical" evidence="7">
    <location>
        <begin position="140"/>
        <end position="158"/>
    </location>
</feature>
<protein>
    <submittedName>
        <fullName evidence="9">ABC-type dipeptide/oligopeptide/nickel transport system, permease component</fullName>
    </submittedName>
</protein>
<evidence type="ECO:0000313" key="10">
    <source>
        <dbReference type="Proteomes" id="UP000185744"/>
    </source>
</evidence>
<dbReference type="PANTHER" id="PTHR43386">
    <property type="entry name" value="OLIGOPEPTIDE TRANSPORT SYSTEM PERMEASE PROTEIN APPC"/>
    <property type="match status" value="1"/>
</dbReference>
<dbReference type="InterPro" id="IPR000515">
    <property type="entry name" value="MetI-like"/>
</dbReference>
<feature type="transmembrane region" description="Helical" evidence="7">
    <location>
        <begin position="31"/>
        <end position="53"/>
    </location>
</feature>
<dbReference type="AlphaFoldDB" id="A0A1Q6DTW0"/>
<feature type="transmembrane region" description="Helical" evidence="7">
    <location>
        <begin position="215"/>
        <end position="246"/>
    </location>
</feature>
<organism evidence="9 10">
    <name type="scientific">Methanohalarchaeum thermophilum</name>
    <dbReference type="NCBI Taxonomy" id="1903181"/>
    <lineage>
        <taxon>Archaea</taxon>
        <taxon>Methanobacteriati</taxon>
        <taxon>Methanobacteriota</taxon>
        <taxon>Methanonatronarchaeia</taxon>
        <taxon>Methanonatronarchaeales</taxon>
        <taxon>Methanonatronarchaeaceae</taxon>
        <taxon>Candidatus Methanohalarchaeum</taxon>
    </lineage>
</organism>
<evidence type="ECO:0000259" key="8">
    <source>
        <dbReference type="PROSITE" id="PS50928"/>
    </source>
</evidence>
<evidence type="ECO:0000256" key="5">
    <source>
        <dbReference type="ARBA" id="ARBA00022989"/>
    </source>
</evidence>
<feature type="transmembrane region" description="Helical" evidence="7">
    <location>
        <begin position="108"/>
        <end position="128"/>
    </location>
</feature>
<evidence type="ECO:0000256" key="4">
    <source>
        <dbReference type="ARBA" id="ARBA00022692"/>
    </source>
</evidence>
<keyword evidence="6 7" id="KW-0472">Membrane</keyword>
<evidence type="ECO:0000313" key="9">
    <source>
        <dbReference type="EMBL" id="OKY77768.1"/>
    </source>
</evidence>
<dbReference type="CDD" id="cd06261">
    <property type="entry name" value="TM_PBP2"/>
    <property type="match status" value="1"/>
</dbReference>
<keyword evidence="4 7" id="KW-0812">Transmembrane</keyword>
<dbReference type="InterPro" id="IPR050366">
    <property type="entry name" value="BP-dependent_transpt_permease"/>
</dbReference>
<dbReference type="InterPro" id="IPR025966">
    <property type="entry name" value="OppC_N"/>
</dbReference>
<dbReference type="SUPFAM" id="SSF161098">
    <property type="entry name" value="MetI-like"/>
    <property type="match status" value="1"/>
</dbReference>
<reference evidence="9" key="1">
    <citation type="submission" date="2016-12" db="EMBL/GenBank/DDBJ databases">
        <title>Discovery of methanogenic haloarchaea.</title>
        <authorList>
            <person name="Sorokin D.Y."/>
            <person name="Makarova K.S."/>
            <person name="Abbas B."/>
            <person name="Ferrer M."/>
            <person name="Golyshin P.N."/>
        </authorList>
    </citation>
    <scope>NUCLEOTIDE SEQUENCE [LARGE SCALE GENOMIC DNA]</scope>
    <source>
        <strain evidence="9">HMET1</strain>
    </source>
</reference>
<comment type="caution">
    <text evidence="9">The sequence shown here is derived from an EMBL/GenBank/DDBJ whole genome shotgun (WGS) entry which is preliminary data.</text>
</comment>
<name>A0A1Q6DTW0_METT1</name>
<sequence>MKNRIKEFKKRMAPRIEELQFTIDKIKQSPLTLVALFIILFFVFIAIFAPYLAPPKGSDPYMMPNYGYSATPSPPSEEAVFGTTQQQYDLYYGCIWGARTAFKLATPVLGLVFLIGTGLGLISGYYGGIIDEIIMRSVDTVFAFPYIILAVTLVIALGQGLSSMIIALTVAYWPFYARVMRGEVLKQKEKDYVKAAESLGASDARIMIKHIVPNSIYPVLILASLDFGAIVIAGATLSFFGIGFPIGYSSWGQLASFARDWVSLNYWWATVIPGLFISIFVLGWNLLGDSIRDVMDPTIRRE</sequence>
<dbReference type="EMBL" id="MSDW01000001">
    <property type="protein sequence ID" value="OKY77768.1"/>
    <property type="molecule type" value="Genomic_DNA"/>
</dbReference>
<dbReference type="Pfam" id="PF12911">
    <property type="entry name" value="OppC_N"/>
    <property type="match status" value="1"/>
</dbReference>
<dbReference type="Proteomes" id="UP000185744">
    <property type="component" value="Unassembled WGS sequence"/>
</dbReference>
<dbReference type="InterPro" id="IPR035906">
    <property type="entry name" value="MetI-like_sf"/>
</dbReference>
<evidence type="ECO:0000256" key="1">
    <source>
        <dbReference type="ARBA" id="ARBA00004651"/>
    </source>
</evidence>
<dbReference type="GO" id="GO:0055085">
    <property type="term" value="P:transmembrane transport"/>
    <property type="evidence" value="ECO:0007669"/>
    <property type="project" value="InterPro"/>
</dbReference>
<dbReference type="STRING" id="1903181.BTN85_0237"/>
<dbReference type="PROSITE" id="PS50928">
    <property type="entry name" value="ABC_TM1"/>
    <property type="match status" value="1"/>
</dbReference>
<evidence type="ECO:0000256" key="2">
    <source>
        <dbReference type="ARBA" id="ARBA00022448"/>
    </source>
</evidence>
<evidence type="ECO:0000256" key="3">
    <source>
        <dbReference type="ARBA" id="ARBA00022475"/>
    </source>
</evidence>
<dbReference type="Pfam" id="PF00528">
    <property type="entry name" value="BPD_transp_1"/>
    <property type="match status" value="1"/>
</dbReference>
<dbReference type="InParanoid" id="A0A1Q6DTW0"/>
<dbReference type="Gene3D" id="1.10.3720.10">
    <property type="entry name" value="MetI-like"/>
    <property type="match status" value="1"/>
</dbReference>
<evidence type="ECO:0000256" key="6">
    <source>
        <dbReference type="ARBA" id="ARBA00023136"/>
    </source>
</evidence>
<dbReference type="GO" id="GO:0005886">
    <property type="term" value="C:plasma membrane"/>
    <property type="evidence" value="ECO:0007669"/>
    <property type="project" value="UniProtKB-SubCell"/>
</dbReference>
<gene>
    <name evidence="9" type="ORF">BTN85_0237</name>
</gene>
<accession>A0A1Q6DTW0</accession>
<dbReference type="PANTHER" id="PTHR43386:SF1">
    <property type="entry name" value="D,D-DIPEPTIDE TRANSPORT SYSTEM PERMEASE PROTEIN DDPC-RELATED"/>
    <property type="match status" value="1"/>
</dbReference>
<keyword evidence="3" id="KW-1003">Cell membrane</keyword>
<comment type="similarity">
    <text evidence="7">Belongs to the binding-protein-dependent transport system permease family.</text>
</comment>
<evidence type="ECO:0000256" key="7">
    <source>
        <dbReference type="RuleBase" id="RU363032"/>
    </source>
</evidence>
<feature type="domain" description="ABC transmembrane type-1" evidence="8">
    <location>
        <begin position="98"/>
        <end position="288"/>
    </location>
</feature>
<keyword evidence="2 7" id="KW-0813">Transport</keyword>
<feature type="transmembrane region" description="Helical" evidence="7">
    <location>
        <begin position="266"/>
        <end position="287"/>
    </location>
</feature>